<feature type="domain" description="ABC transporter" evidence="4">
    <location>
        <begin position="181"/>
        <end position="403"/>
    </location>
</feature>
<dbReference type="PANTHER" id="PTHR43553:SF3">
    <property type="entry name" value="ABC TRANSPORTER ATP-BINDING PROTEIN MODF"/>
    <property type="match status" value="1"/>
</dbReference>
<dbReference type="InterPro" id="IPR050095">
    <property type="entry name" value="ECF_ABC_transporter_ATP-bd"/>
</dbReference>
<dbReference type="InterPro" id="IPR003593">
    <property type="entry name" value="AAA+_ATPase"/>
</dbReference>
<dbReference type="GO" id="GO:0043190">
    <property type="term" value="C:ATP-binding cassette (ABC) transporter complex"/>
    <property type="evidence" value="ECO:0007669"/>
    <property type="project" value="TreeGrafter"/>
</dbReference>
<dbReference type="Pfam" id="PF00005">
    <property type="entry name" value="ABC_tran"/>
    <property type="match status" value="1"/>
</dbReference>
<evidence type="ECO:0000259" key="4">
    <source>
        <dbReference type="PROSITE" id="PS50893"/>
    </source>
</evidence>
<evidence type="ECO:0000313" key="5">
    <source>
        <dbReference type="EMBL" id="QNA44792.1"/>
    </source>
</evidence>
<protein>
    <submittedName>
        <fullName evidence="5">ATP-binding cassette domain-containing protein</fullName>
    </submittedName>
</protein>
<dbReference type="InterPro" id="IPR027417">
    <property type="entry name" value="P-loop_NTPase"/>
</dbReference>
<dbReference type="SUPFAM" id="SSF52540">
    <property type="entry name" value="P-loop containing nucleoside triphosphate hydrolases"/>
    <property type="match status" value="2"/>
</dbReference>
<dbReference type="AlphaFoldDB" id="A0A7G5XH39"/>
<evidence type="ECO:0000256" key="2">
    <source>
        <dbReference type="ARBA" id="ARBA00022741"/>
    </source>
</evidence>
<keyword evidence="6" id="KW-1185">Reference proteome</keyword>
<keyword evidence="1" id="KW-0813">Transport</keyword>
<dbReference type="PROSITE" id="PS50893">
    <property type="entry name" value="ABC_TRANSPORTER_2"/>
    <property type="match status" value="1"/>
</dbReference>
<dbReference type="RefSeq" id="WP_182803286.1">
    <property type="nucleotide sequence ID" value="NZ_CP060007.1"/>
</dbReference>
<gene>
    <name evidence="5" type="ORF">H4075_00935</name>
</gene>
<dbReference type="InterPro" id="IPR003439">
    <property type="entry name" value="ABC_transporter-like_ATP-bd"/>
</dbReference>
<dbReference type="PANTHER" id="PTHR43553">
    <property type="entry name" value="HEAVY METAL TRANSPORTER"/>
    <property type="match status" value="1"/>
</dbReference>
<evidence type="ECO:0000313" key="6">
    <source>
        <dbReference type="Proteomes" id="UP000515344"/>
    </source>
</evidence>
<dbReference type="Gene3D" id="3.40.50.300">
    <property type="entry name" value="P-loop containing nucleotide triphosphate hydrolases"/>
    <property type="match status" value="2"/>
</dbReference>
<dbReference type="GO" id="GO:0016887">
    <property type="term" value="F:ATP hydrolysis activity"/>
    <property type="evidence" value="ECO:0007669"/>
    <property type="project" value="InterPro"/>
</dbReference>
<organism evidence="5 6">
    <name type="scientific">Lacibacter sediminis</name>
    <dbReference type="NCBI Taxonomy" id="2760713"/>
    <lineage>
        <taxon>Bacteria</taxon>
        <taxon>Pseudomonadati</taxon>
        <taxon>Bacteroidota</taxon>
        <taxon>Chitinophagia</taxon>
        <taxon>Chitinophagales</taxon>
        <taxon>Chitinophagaceae</taxon>
        <taxon>Lacibacter</taxon>
    </lineage>
</organism>
<name>A0A7G5XH39_9BACT</name>
<dbReference type="GO" id="GO:0042626">
    <property type="term" value="F:ATPase-coupled transmembrane transporter activity"/>
    <property type="evidence" value="ECO:0007669"/>
    <property type="project" value="TreeGrafter"/>
</dbReference>
<reference evidence="6" key="1">
    <citation type="submission" date="2020-08" db="EMBL/GenBank/DDBJ databases">
        <title>Lacibacter sp. S13-6-6 genome sequencing.</title>
        <authorList>
            <person name="Jin L."/>
        </authorList>
    </citation>
    <scope>NUCLEOTIDE SEQUENCE [LARGE SCALE GENOMIC DNA]</scope>
    <source>
        <strain evidence="6">S13-6-6</strain>
    </source>
</reference>
<keyword evidence="2" id="KW-0547">Nucleotide-binding</keyword>
<proteinExistence type="predicted"/>
<accession>A0A7G5XH39</accession>
<keyword evidence="3 5" id="KW-0067">ATP-binding</keyword>
<evidence type="ECO:0000256" key="1">
    <source>
        <dbReference type="ARBA" id="ARBA00022448"/>
    </source>
</evidence>
<dbReference type="EMBL" id="CP060007">
    <property type="protein sequence ID" value="QNA44792.1"/>
    <property type="molecule type" value="Genomic_DNA"/>
</dbReference>
<evidence type="ECO:0000256" key="3">
    <source>
        <dbReference type="ARBA" id="ARBA00022840"/>
    </source>
</evidence>
<dbReference type="KEGG" id="lacs:H4075_00935"/>
<dbReference type="GO" id="GO:0005524">
    <property type="term" value="F:ATP binding"/>
    <property type="evidence" value="ECO:0007669"/>
    <property type="project" value="UniProtKB-KW"/>
</dbReference>
<sequence>MQHYAIFLSNTFNKQNFIQQLLDKKAPGLFASFNSSDAVLFSAYTVQQYLLEEDIHGYSGIEATRKQTLRSMSSGEQKKVLLQHLLSLKPGVLILDNVFDNLDTAAQTSFKEELKLAGAHTLLIQLTHRKRDLLPFIENRLMVSAGEFVPLEGNTDDEIHVDDAPVPSPLHHYKLSTTELVRFTDVHVSYDSRQVLQQINWRINAGEFWQLKGPNGSGKTTLLTMITGDNVKGYGQQLYIFGRKKGSGESVWDIKDKIGYLTPAMTDLFSTRHTLLHMIVSGFVDSIGLYTIPSDMQLRSAYEWLQLLQLQHKANTAFSKLTQGEQRLALVARAMVKHPPLLILDEPLMGLDATNTEKIIQLINKLAAETSTAVLYVSHQTEKGLQPQKVFELLKTENGSIGTIHG</sequence>
<dbReference type="SMART" id="SM00382">
    <property type="entry name" value="AAA"/>
    <property type="match status" value="1"/>
</dbReference>
<dbReference type="Proteomes" id="UP000515344">
    <property type="component" value="Chromosome"/>
</dbReference>